<accession>A0A0K1EQV1</accession>
<keyword evidence="3" id="KW-0443">Lipid metabolism</keyword>
<dbReference type="PANTHER" id="PTHR14226:SF57">
    <property type="entry name" value="BLR7027 PROTEIN"/>
    <property type="match status" value="1"/>
</dbReference>
<dbReference type="GO" id="GO:0016042">
    <property type="term" value="P:lipid catabolic process"/>
    <property type="evidence" value="ECO:0007669"/>
    <property type="project" value="UniProtKB-KW"/>
</dbReference>
<gene>
    <name evidence="6" type="ORF">CMC5_074200</name>
</gene>
<name>A0A0K1EQV1_CHOCO</name>
<keyword evidence="1" id="KW-0378">Hydrolase</keyword>
<reference evidence="6 7" key="1">
    <citation type="submission" date="2015-07" db="EMBL/GenBank/DDBJ databases">
        <title>Genome analysis of myxobacterium Chondromyces crocatus Cm c5 reveals a high potential for natural compound synthesis and the genetic basis for the loss of fruiting body formation.</title>
        <authorList>
            <person name="Zaburannyi N."/>
            <person name="Bunk B."/>
            <person name="Maier J."/>
            <person name="Overmann J."/>
            <person name="Mueller R."/>
        </authorList>
    </citation>
    <scope>NUCLEOTIDE SEQUENCE [LARGE SCALE GENOMIC DNA]</scope>
    <source>
        <strain evidence="6 7">Cm c5</strain>
    </source>
</reference>
<dbReference type="STRING" id="52.CMC5_074200"/>
<evidence type="ECO:0000256" key="1">
    <source>
        <dbReference type="ARBA" id="ARBA00022801"/>
    </source>
</evidence>
<evidence type="ECO:0000256" key="3">
    <source>
        <dbReference type="ARBA" id="ARBA00023098"/>
    </source>
</evidence>
<dbReference type="Pfam" id="PF01734">
    <property type="entry name" value="Patatin"/>
    <property type="match status" value="1"/>
</dbReference>
<evidence type="ECO:0000313" key="6">
    <source>
        <dbReference type="EMBL" id="AKT43189.1"/>
    </source>
</evidence>
<dbReference type="EMBL" id="CP012159">
    <property type="protein sequence ID" value="AKT43189.1"/>
    <property type="molecule type" value="Genomic_DNA"/>
</dbReference>
<dbReference type="InterPro" id="IPR050301">
    <property type="entry name" value="NTE"/>
</dbReference>
<dbReference type="Proteomes" id="UP000067626">
    <property type="component" value="Chromosome"/>
</dbReference>
<dbReference type="RefSeq" id="WP_050434705.1">
    <property type="nucleotide sequence ID" value="NZ_CP012159.1"/>
</dbReference>
<dbReference type="SUPFAM" id="SSF52151">
    <property type="entry name" value="FabD/lysophospholipase-like"/>
    <property type="match status" value="1"/>
</dbReference>
<keyword evidence="2" id="KW-0442">Lipid degradation</keyword>
<dbReference type="InterPro" id="IPR002641">
    <property type="entry name" value="PNPLA_dom"/>
</dbReference>
<organism evidence="6 7">
    <name type="scientific">Chondromyces crocatus</name>
    <dbReference type="NCBI Taxonomy" id="52"/>
    <lineage>
        <taxon>Bacteria</taxon>
        <taxon>Pseudomonadati</taxon>
        <taxon>Myxococcota</taxon>
        <taxon>Polyangia</taxon>
        <taxon>Polyangiales</taxon>
        <taxon>Polyangiaceae</taxon>
        <taxon>Chondromyces</taxon>
    </lineage>
</organism>
<protein>
    <submittedName>
        <fullName evidence="6">Patatin</fullName>
    </submittedName>
</protein>
<dbReference type="GO" id="GO:0016787">
    <property type="term" value="F:hydrolase activity"/>
    <property type="evidence" value="ECO:0007669"/>
    <property type="project" value="UniProtKB-KW"/>
</dbReference>
<evidence type="ECO:0000256" key="2">
    <source>
        <dbReference type="ARBA" id="ARBA00022963"/>
    </source>
</evidence>
<dbReference type="InterPro" id="IPR016035">
    <property type="entry name" value="Acyl_Trfase/lysoPLipase"/>
</dbReference>
<keyword evidence="7" id="KW-1185">Reference proteome</keyword>
<dbReference type="PANTHER" id="PTHR14226">
    <property type="entry name" value="NEUROPATHY TARGET ESTERASE/SWISS CHEESE D.MELANOGASTER"/>
    <property type="match status" value="1"/>
</dbReference>
<dbReference type="OrthoDB" id="5290098at2"/>
<feature type="domain" description="PNPLA" evidence="5">
    <location>
        <begin position="8"/>
        <end position="190"/>
    </location>
</feature>
<evidence type="ECO:0000313" key="7">
    <source>
        <dbReference type="Proteomes" id="UP000067626"/>
    </source>
</evidence>
<dbReference type="Gene3D" id="3.40.1090.10">
    <property type="entry name" value="Cytosolic phospholipase A2 catalytic domain"/>
    <property type="match status" value="2"/>
</dbReference>
<evidence type="ECO:0000259" key="5">
    <source>
        <dbReference type="PROSITE" id="PS51635"/>
    </source>
</evidence>
<evidence type="ECO:0000256" key="4">
    <source>
        <dbReference type="PROSITE-ProRule" id="PRU01161"/>
    </source>
</evidence>
<dbReference type="AlphaFoldDB" id="A0A0K1EQV1"/>
<dbReference type="PROSITE" id="PS51635">
    <property type="entry name" value="PNPLA"/>
    <property type="match status" value="1"/>
</dbReference>
<proteinExistence type="predicted"/>
<sequence>MSRHKVAFVSSGGAARGLAHLGVLKACEELGIHPEIYVGAGAGALISATYGQDIPLDVLLDAYRLPWRRRHQGPRLYASTFLGIPQLKDILDPSYLLSGMFSIDKLERYVRRTLPTNDFRQLSHAVYVTAVDVDTAERVVFGPGYEDAVPISQAVAASCCIPGLFRPYRIGGRYYLSGEVIRTLSADLAVAAGARVVIISNIYRPEDRSEAERSLARSGPLGVLRQSMNILLAEKERRGVELLSKLYPNVTFLDVAPSVGGYGYMNRFAARPLVLRGYRTALRVLAAAKERGVFENPLSPGRSPLN</sequence>
<comment type="caution">
    <text evidence="4">Lacks conserved residue(s) required for the propagation of feature annotation.</text>
</comment>
<dbReference type="KEGG" id="ccro:CMC5_074200"/>